<dbReference type="CDD" id="cd06170">
    <property type="entry name" value="LuxR_C_like"/>
    <property type="match status" value="1"/>
</dbReference>
<evidence type="ECO:0000256" key="3">
    <source>
        <dbReference type="ARBA" id="ARBA00023163"/>
    </source>
</evidence>
<protein>
    <submittedName>
        <fullName evidence="5">RNA polymerase sigma factor, sigma-70 family</fullName>
    </submittedName>
</protein>
<dbReference type="InterPro" id="IPR016032">
    <property type="entry name" value="Sig_transdc_resp-reg_C-effctor"/>
</dbReference>
<gene>
    <name evidence="5" type="ORF">SAMN06295905_3488</name>
</gene>
<reference evidence="6" key="1">
    <citation type="submission" date="2017-04" db="EMBL/GenBank/DDBJ databases">
        <authorList>
            <person name="Varghese N."/>
            <person name="Submissions S."/>
        </authorList>
    </citation>
    <scope>NUCLEOTIDE SEQUENCE [LARGE SCALE GENOMIC DNA]</scope>
</reference>
<evidence type="ECO:0000259" key="4">
    <source>
        <dbReference type="PROSITE" id="PS50043"/>
    </source>
</evidence>
<evidence type="ECO:0000313" key="5">
    <source>
        <dbReference type="EMBL" id="SMQ86185.1"/>
    </source>
</evidence>
<organism evidence="5 6">
    <name type="scientific">Devosia lucknowensis</name>
    <dbReference type="NCBI Taxonomy" id="1096929"/>
    <lineage>
        <taxon>Bacteria</taxon>
        <taxon>Pseudomonadati</taxon>
        <taxon>Pseudomonadota</taxon>
        <taxon>Alphaproteobacteria</taxon>
        <taxon>Hyphomicrobiales</taxon>
        <taxon>Devosiaceae</taxon>
        <taxon>Devosia</taxon>
    </lineage>
</organism>
<dbReference type="OrthoDB" id="3170288at2"/>
<name>A0A1Y6G7U9_9HYPH</name>
<dbReference type="GO" id="GO:0003677">
    <property type="term" value="F:DNA binding"/>
    <property type="evidence" value="ECO:0007669"/>
    <property type="project" value="UniProtKB-KW"/>
</dbReference>
<dbReference type="PRINTS" id="PR00038">
    <property type="entry name" value="HTHLUXR"/>
</dbReference>
<dbReference type="Gene3D" id="1.10.10.10">
    <property type="entry name" value="Winged helix-like DNA-binding domain superfamily/Winged helix DNA-binding domain"/>
    <property type="match status" value="1"/>
</dbReference>
<dbReference type="PROSITE" id="PS00622">
    <property type="entry name" value="HTH_LUXR_1"/>
    <property type="match status" value="1"/>
</dbReference>
<dbReference type="SMART" id="SM00421">
    <property type="entry name" value="HTH_LUXR"/>
    <property type="match status" value="1"/>
</dbReference>
<evidence type="ECO:0000313" key="6">
    <source>
        <dbReference type="Proteomes" id="UP000194474"/>
    </source>
</evidence>
<feature type="domain" description="HTH luxR-type" evidence="4">
    <location>
        <begin position="164"/>
        <end position="229"/>
    </location>
</feature>
<evidence type="ECO:0000256" key="2">
    <source>
        <dbReference type="ARBA" id="ARBA00023125"/>
    </source>
</evidence>
<keyword evidence="1" id="KW-0805">Transcription regulation</keyword>
<dbReference type="SUPFAM" id="SSF46894">
    <property type="entry name" value="C-terminal effector domain of the bipartite response regulators"/>
    <property type="match status" value="1"/>
</dbReference>
<dbReference type="RefSeq" id="WP_086471787.1">
    <property type="nucleotide sequence ID" value="NZ_FXWK01000002.1"/>
</dbReference>
<dbReference type="Pfam" id="PF00196">
    <property type="entry name" value="GerE"/>
    <property type="match status" value="1"/>
</dbReference>
<accession>A0A1Y6G7U9</accession>
<dbReference type="PANTHER" id="PTHR44688:SF16">
    <property type="entry name" value="DNA-BINDING TRANSCRIPTIONAL ACTIVATOR DEVR_DOSR"/>
    <property type="match status" value="1"/>
</dbReference>
<dbReference type="InterPro" id="IPR000792">
    <property type="entry name" value="Tscrpt_reg_LuxR_C"/>
</dbReference>
<dbReference type="GO" id="GO:0006355">
    <property type="term" value="P:regulation of DNA-templated transcription"/>
    <property type="evidence" value="ECO:0007669"/>
    <property type="project" value="InterPro"/>
</dbReference>
<keyword evidence="2" id="KW-0238">DNA-binding</keyword>
<dbReference type="InterPro" id="IPR036388">
    <property type="entry name" value="WH-like_DNA-bd_sf"/>
</dbReference>
<proteinExistence type="predicted"/>
<dbReference type="Proteomes" id="UP000194474">
    <property type="component" value="Unassembled WGS sequence"/>
</dbReference>
<dbReference type="AlphaFoldDB" id="A0A1Y6G7U9"/>
<evidence type="ECO:0000256" key="1">
    <source>
        <dbReference type="ARBA" id="ARBA00023015"/>
    </source>
</evidence>
<dbReference type="EMBL" id="FXWK01000002">
    <property type="protein sequence ID" value="SMQ86185.1"/>
    <property type="molecule type" value="Genomic_DNA"/>
</dbReference>
<dbReference type="PROSITE" id="PS50043">
    <property type="entry name" value="HTH_LUXR_2"/>
    <property type="match status" value="1"/>
</dbReference>
<keyword evidence="3" id="KW-0804">Transcription</keyword>
<dbReference type="PANTHER" id="PTHR44688">
    <property type="entry name" value="DNA-BINDING TRANSCRIPTIONAL ACTIVATOR DEVR_DOSR"/>
    <property type="match status" value="1"/>
</dbReference>
<keyword evidence="6" id="KW-1185">Reference proteome</keyword>
<sequence length="232" mass="25796">MLGFAEDYLGRVRSAKNDNDIIVLLGRLAHELGYRSGYLIEYANALNDAVSVLDSSHAREGWWDRYVSSGLRQSTKSLQDILRQGEVHYLGKDRFSGPRDPLLHFMERVDMVDAAVVPISYETESAGIIALCGGKVLSRSEESALQLVCYSLFSRARSLRINGIKTASATLTPREQEVMLLSSEGLTSQEIAERLGMSARTVNQHLDNVSDKLGTRNRVHSVAQAIRLKMLQ</sequence>